<name>A0A086T095_HAPC1</name>
<reference evidence="3" key="1">
    <citation type="journal article" date="2014" name="Genome Announc.">
        <title>Genome sequence and annotation of Acremonium chrysogenum, producer of the beta-lactam antibiotic cephalosporin C.</title>
        <authorList>
            <person name="Terfehr D."/>
            <person name="Dahlmann T.A."/>
            <person name="Specht T."/>
            <person name="Zadra I."/>
            <person name="Kuernsteiner H."/>
            <person name="Kueck U."/>
        </authorList>
    </citation>
    <scope>NUCLEOTIDE SEQUENCE [LARGE SCALE GENOMIC DNA]</scope>
    <source>
        <strain evidence="3">ATCC 11550 / CBS 779.69 / DSM 880 / IAM 14645 / JCM 23072 / IMI 49137</strain>
    </source>
</reference>
<keyword evidence="3" id="KW-1185">Reference proteome</keyword>
<gene>
    <name evidence="2" type="ORF">ACRE_064540</name>
</gene>
<evidence type="ECO:0000313" key="2">
    <source>
        <dbReference type="EMBL" id="KFH42777.1"/>
    </source>
</evidence>
<accession>A0A086T095</accession>
<protein>
    <submittedName>
        <fullName evidence="2">Uncharacterized protein</fullName>
    </submittedName>
</protein>
<dbReference type="AlphaFoldDB" id="A0A086T095"/>
<dbReference type="EMBL" id="JPKY01000085">
    <property type="protein sequence ID" value="KFH42777.1"/>
    <property type="molecule type" value="Genomic_DNA"/>
</dbReference>
<feature type="region of interest" description="Disordered" evidence="1">
    <location>
        <begin position="37"/>
        <end position="134"/>
    </location>
</feature>
<organism evidence="2 3">
    <name type="scientific">Hapsidospora chrysogenum (strain ATCC 11550 / CBS 779.69 / DSM 880 / IAM 14645 / JCM 23072 / IMI 49137)</name>
    <name type="common">Acremonium chrysogenum</name>
    <dbReference type="NCBI Taxonomy" id="857340"/>
    <lineage>
        <taxon>Eukaryota</taxon>
        <taxon>Fungi</taxon>
        <taxon>Dikarya</taxon>
        <taxon>Ascomycota</taxon>
        <taxon>Pezizomycotina</taxon>
        <taxon>Sordariomycetes</taxon>
        <taxon>Hypocreomycetidae</taxon>
        <taxon>Hypocreales</taxon>
        <taxon>Bionectriaceae</taxon>
        <taxon>Hapsidospora</taxon>
    </lineage>
</organism>
<comment type="caution">
    <text evidence="2">The sequence shown here is derived from an EMBL/GenBank/DDBJ whole genome shotgun (WGS) entry which is preliminary data.</text>
</comment>
<dbReference type="HOGENOM" id="CLU_1895552_0_0_1"/>
<dbReference type="Proteomes" id="UP000029964">
    <property type="component" value="Unassembled WGS sequence"/>
</dbReference>
<feature type="compositionally biased region" description="Basic and acidic residues" evidence="1">
    <location>
        <begin position="59"/>
        <end position="69"/>
    </location>
</feature>
<sequence>MPNSQNCCFDEDLRRITRLVNRLWLSLAESRNIPYPKELQAPTDTLGTPLSWPAGQYARRGESQIHSRDPLANGQRPFRQIEVKHFDERRSSSSIRRRPWKGSEGGMAHEVVYRAKRGAGPDRGDKESCSGGLH</sequence>
<evidence type="ECO:0000256" key="1">
    <source>
        <dbReference type="SAM" id="MobiDB-lite"/>
    </source>
</evidence>
<feature type="compositionally biased region" description="Basic and acidic residues" evidence="1">
    <location>
        <begin position="119"/>
        <end position="128"/>
    </location>
</feature>
<proteinExistence type="predicted"/>
<evidence type="ECO:0000313" key="3">
    <source>
        <dbReference type="Proteomes" id="UP000029964"/>
    </source>
</evidence>
<feature type="compositionally biased region" description="Basic and acidic residues" evidence="1">
    <location>
        <begin position="79"/>
        <end position="91"/>
    </location>
</feature>